<dbReference type="EMBL" id="JAUDEA010000018">
    <property type="protein sequence ID" value="MDM8271793.1"/>
    <property type="molecule type" value="Genomic_DNA"/>
</dbReference>
<evidence type="ECO:0000256" key="1">
    <source>
        <dbReference type="ARBA" id="ARBA00023125"/>
    </source>
</evidence>
<name>A0ABT7V5B8_9ACTN</name>
<evidence type="ECO:0000313" key="4">
    <source>
        <dbReference type="EMBL" id="MDM8271793.1"/>
    </source>
</evidence>
<dbReference type="Pfam" id="PF01381">
    <property type="entry name" value="HTH_3"/>
    <property type="match status" value="1"/>
</dbReference>
<dbReference type="InterPro" id="IPR010982">
    <property type="entry name" value="Lambda_DNA-bd_dom_sf"/>
</dbReference>
<dbReference type="Gene3D" id="1.10.260.40">
    <property type="entry name" value="lambda repressor-like DNA-binding domains"/>
    <property type="match status" value="1"/>
</dbReference>
<evidence type="ECO:0000313" key="5">
    <source>
        <dbReference type="Proteomes" id="UP001529256"/>
    </source>
</evidence>
<reference evidence="5" key="1">
    <citation type="submission" date="2023-06" db="EMBL/GenBank/DDBJ databases">
        <title>Identification and characterization of horizontal gene transfer across gut microbiota members of farm animals based on homology search.</title>
        <authorList>
            <person name="Zeman M."/>
            <person name="Kubasova T."/>
            <person name="Jahodarova E."/>
            <person name="Nykrynova M."/>
            <person name="Rychlik I."/>
        </authorList>
    </citation>
    <scope>NUCLEOTIDE SEQUENCE [LARGE SCALE GENOMIC DNA]</scope>
    <source>
        <strain evidence="5">153_Feed</strain>
    </source>
</reference>
<dbReference type="PANTHER" id="PTHR46558">
    <property type="entry name" value="TRACRIPTIONAL REGULATORY PROTEIN-RELATED-RELATED"/>
    <property type="match status" value="1"/>
</dbReference>
<organism evidence="4 5">
    <name type="scientific">Thermophilibacter provencensis</name>
    <dbReference type="NCBI Taxonomy" id="1852386"/>
    <lineage>
        <taxon>Bacteria</taxon>
        <taxon>Bacillati</taxon>
        <taxon>Actinomycetota</taxon>
        <taxon>Coriobacteriia</taxon>
        <taxon>Coriobacteriales</taxon>
        <taxon>Atopobiaceae</taxon>
        <taxon>Thermophilibacter</taxon>
    </lineage>
</organism>
<protein>
    <submittedName>
        <fullName evidence="4">Helix-turn-helix transcriptional regulator</fullName>
    </submittedName>
</protein>
<feature type="transmembrane region" description="Helical" evidence="2">
    <location>
        <begin position="132"/>
        <end position="153"/>
    </location>
</feature>
<keyword evidence="1" id="KW-0238">DNA-binding</keyword>
<evidence type="ECO:0000256" key="2">
    <source>
        <dbReference type="SAM" id="Phobius"/>
    </source>
</evidence>
<proteinExistence type="predicted"/>
<dbReference type="InterPro" id="IPR001387">
    <property type="entry name" value="Cro/C1-type_HTH"/>
</dbReference>
<keyword evidence="2" id="KW-1133">Transmembrane helix</keyword>
<dbReference type="RefSeq" id="WP_289511870.1">
    <property type="nucleotide sequence ID" value="NZ_JAUDEA010000018.1"/>
</dbReference>
<sequence length="220" mass="24628">MDEKTAERVTNQATAQQIIGARIREFRETAGLSQTELARRVYVSRQTVGNWEAGRTLADVQSLVLLSQVFETTVDALIGEKGSRAVRTTANERHELLRLLVLCAALLVVCVILVFVRYLLSPLRHTSPAIEPLRGIMLLTMVICEAILALRAVPRLRAFMREHDLAGAVAATAFLEGRDPTEEVPSDFLFRWFIPYWKVWLAAIVVVALLAAAFYVRELP</sequence>
<dbReference type="SMART" id="SM00530">
    <property type="entry name" value="HTH_XRE"/>
    <property type="match status" value="1"/>
</dbReference>
<evidence type="ECO:0000259" key="3">
    <source>
        <dbReference type="PROSITE" id="PS50943"/>
    </source>
</evidence>
<feature type="domain" description="HTH cro/C1-type" evidence="3">
    <location>
        <begin position="23"/>
        <end position="77"/>
    </location>
</feature>
<dbReference type="SUPFAM" id="SSF47413">
    <property type="entry name" value="lambda repressor-like DNA-binding domains"/>
    <property type="match status" value="1"/>
</dbReference>
<reference evidence="4 5" key="2">
    <citation type="submission" date="2023-06" db="EMBL/GenBank/DDBJ databases">
        <title>Identification and characterization of horizontal gene transfer across gut microbiota members of farm animals based on homology search.</title>
        <authorList>
            <person name="Schwarzerova J."/>
            <person name="Nykrynova M."/>
            <person name="Jureckova K."/>
            <person name="Cejkova D."/>
            <person name="Rychlik I."/>
        </authorList>
    </citation>
    <scope>NUCLEOTIDE SEQUENCE [LARGE SCALE GENOMIC DNA]</scope>
    <source>
        <strain evidence="4 5">153_Feed</strain>
    </source>
</reference>
<gene>
    <name evidence="4" type="ORF">QUW25_08960</name>
</gene>
<feature type="transmembrane region" description="Helical" evidence="2">
    <location>
        <begin position="96"/>
        <end position="120"/>
    </location>
</feature>
<keyword evidence="2" id="KW-0812">Transmembrane</keyword>
<accession>A0ABT7V5B8</accession>
<dbReference type="Proteomes" id="UP001529256">
    <property type="component" value="Unassembled WGS sequence"/>
</dbReference>
<keyword evidence="5" id="KW-1185">Reference proteome</keyword>
<reference evidence="4 5" key="3">
    <citation type="submission" date="2023-06" db="EMBL/GenBank/DDBJ databases">
        <authorList>
            <person name="Zeman M."/>
            <person name="Kubasova T."/>
            <person name="Jahodarova E."/>
            <person name="Nykrynova M."/>
            <person name="Rychlik I."/>
        </authorList>
    </citation>
    <scope>NUCLEOTIDE SEQUENCE [LARGE SCALE GENOMIC DNA]</scope>
    <source>
        <strain evidence="4 5">153_Feed</strain>
    </source>
</reference>
<dbReference type="CDD" id="cd00093">
    <property type="entry name" value="HTH_XRE"/>
    <property type="match status" value="1"/>
</dbReference>
<dbReference type="PROSITE" id="PS50943">
    <property type="entry name" value="HTH_CROC1"/>
    <property type="match status" value="1"/>
</dbReference>
<keyword evidence="2" id="KW-0472">Membrane</keyword>
<dbReference type="PANTHER" id="PTHR46558:SF4">
    <property type="entry name" value="DNA-BIDING PHAGE PROTEIN"/>
    <property type="match status" value="1"/>
</dbReference>
<comment type="caution">
    <text evidence="4">The sequence shown here is derived from an EMBL/GenBank/DDBJ whole genome shotgun (WGS) entry which is preliminary data.</text>
</comment>
<feature type="transmembrane region" description="Helical" evidence="2">
    <location>
        <begin position="199"/>
        <end position="216"/>
    </location>
</feature>